<dbReference type="EC" id="5.4.2.11" evidence="2"/>
<dbReference type="STRING" id="208439.AJAP_29460"/>
<feature type="binding site" evidence="6">
    <location>
        <begin position="10"/>
        <end position="17"/>
    </location>
    <ligand>
        <name>substrate</name>
    </ligand>
</feature>
<dbReference type="PANTHER" id="PTHR11931">
    <property type="entry name" value="PHOSPHOGLYCERATE MUTASE"/>
    <property type="match status" value="1"/>
</dbReference>
<keyword evidence="8" id="KW-1185">Reference proteome</keyword>
<evidence type="ECO:0000256" key="2">
    <source>
        <dbReference type="ARBA" id="ARBA00012028"/>
    </source>
</evidence>
<dbReference type="PROSITE" id="PS00175">
    <property type="entry name" value="PG_MUTASE"/>
    <property type="match status" value="1"/>
</dbReference>
<dbReference type="GO" id="GO:0004619">
    <property type="term" value="F:phosphoglycerate mutase activity"/>
    <property type="evidence" value="ECO:0007669"/>
    <property type="project" value="UniProtKB-EC"/>
</dbReference>
<evidence type="ECO:0000313" key="8">
    <source>
        <dbReference type="Proteomes" id="UP000028492"/>
    </source>
</evidence>
<proteinExistence type="inferred from homology"/>
<dbReference type="CDD" id="cd07067">
    <property type="entry name" value="HP_PGM_like"/>
    <property type="match status" value="1"/>
</dbReference>
<dbReference type="EMBL" id="CP008953">
    <property type="protein sequence ID" value="AIG78725.1"/>
    <property type="molecule type" value="Genomic_DNA"/>
</dbReference>
<dbReference type="PIRSF" id="PIRSF000709">
    <property type="entry name" value="6PFK_2-Ptase"/>
    <property type="match status" value="1"/>
</dbReference>
<dbReference type="KEGG" id="aja:AJAP_29460"/>
<evidence type="ECO:0000256" key="4">
    <source>
        <dbReference type="ARBA" id="ARBA00023235"/>
    </source>
</evidence>
<accession>A0A075V756</accession>
<dbReference type="RefSeq" id="WP_037342734.1">
    <property type="nucleotide sequence ID" value="NZ_CP008953.1"/>
</dbReference>
<comment type="similarity">
    <text evidence="1">Belongs to the phosphoglycerate mutase family. BPG-dependent PGAM subfamily.</text>
</comment>
<reference evidence="7 8" key="1">
    <citation type="journal article" date="2014" name="J. Biotechnol.">
        <title>Complete genome sequence of the actinobacterium Amycolatopsis japonica MG417-CF17(T) (=DSM 44213T) producing (S,S)-N,N'-ethylenediaminedisuccinic acid.</title>
        <authorList>
            <person name="Stegmann E."/>
            <person name="Albersmeier A."/>
            <person name="Spohn M."/>
            <person name="Gert H."/>
            <person name="Weber T."/>
            <person name="Wohlleben W."/>
            <person name="Kalinowski J."/>
            <person name="Ruckert C."/>
        </authorList>
    </citation>
    <scope>NUCLEOTIDE SEQUENCE [LARGE SCALE GENOMIC DNA]</scope>
    <source>
        <strain evidence="8">MG417-CF17 (DSM 44213)</strain>
    </source>
</reference>
<evidence type="ECO:0000256" key="5">
    <source>
        <dbReference type="PIRSR" id="PIRSR613078-1"/>
    </source>
</evidence>
<dbReference type="InterPro" id="IPR029033">
    <property type="entry name" value="His_PPase_superfam"/>
</dbReference>
<evidence type="ECO:0000256" key="3">
    <source>
        <dbReference type="ARBA" id="ARBA00023152"/>
    </source>
</evidence>
<dbReference type="InterPro" id="IPR005952">
    <property type="entry name" value="Phosphogly_mut1"/>
</dbReference>
<dbReference type="GO" id="GO:0006096">
    <property type="term" value="P:glycolytic process"/>
    <property type="evidence" value="ECO:0007669"/>
    <property type="project" value="UniProtKB-KW"/>
</dbReference>
<evidence type="ECO:0000256" key="1">
    <source>
        <dbReference type="ARBA" id="ARBA00006717"/>
    </source>
</evidence>
<dbReference type="SMART" id="SM00855">
    <property type="entry name" value="PGAM"/>
    <property type="match status" value="1"/>
</dbReference>
<evidence type="ECO:0000256" key="6">
    <source>
        <dbReference type="PIRSR" id="PIRSR613078-2"/>
    </source>
</evidence>
<dbReference type="Pfam" id="PF00300">
    <property type="entry name" value="His_Phos_1"/>
    <property type="match status" value="1"/>
</dbReference>
<dbReference type="SUPFAM" id="SSF53254">
    <property type="entry name" value="Phosphoglycerate mutase-like"/>
    <property type="match status" value="1"/>
</dbReference>
<keyword evidence="3" id="KW-0324">Glycolysis</keyword>
<feature type="active site" description="Proton donor/acceptor" evidence="5">
    <location>
        <position position="84"/>
    </location>
</feature>
<dbReference type="eggNOG" id="COG0406">
    <property type="taxonomic scope" value="Bacteria"/>
</dbReference>
<dbReference type="AlphaFoldDB" id="A0A075V756"/>
<keyword evidence="7" id="KW-0378">Hydrolase</keyword>
<keyword evidence="4" id="KW-0413">Isomerase</keyword>
<feature type="binding site" evidence="6">
    <location>
        <position position="60"/>
    </location>
    <ligand>
        <name>substrate</name>
    </ligand>
</feature>
<evidence type="ECO:0000313" key="7">
    <source>
        <dbReference type="EMBL" id="AIG78725.1"/>
    </source>
</evidence>
<sequence>MSPRRLVLWRHGETDYNAAGRMQGHLDSALTQVGWNQARFAVPALARFSPDLVIASDLRRATDTATVLTEAIGVPLRIDKRLRETHLGEWQGFTGQQVDEAYPGERARWRVDATWAPPGGESRVDVAERALEVVADLDQANSDAGDAVLLATHGGLIIALTAKLLGLPVESWPSLGGIANCHWVELTRRDGNWRLAAYNAGITG</sequence>
<protein>
    <recommendedName>
        <fullName evidence="2">phosphoglycerate mutase (2,3-diphosphoglycerate-dependent)</fullName>
        <ecNumber evidence="2">5.4.2.11</ecNumber>
    </recommendedName>
</protein>
<name>A0A075V756_9PSEU</name>
<dbReference type="HOGENOM" id="CLU_033323_9_5_11"/>
<feature type="active site" description="Tele-phosphohistidine intermediate" evidence="5">
    <location>
        <position position="11"/>
    </location>
</feature>
<dbReference type="InterPro" id="IPR001345">
    <property type="entry name" value="PG/BPGM_mutase_AS"/>
</dbReference>
<gene>
    <name evidence="7" type="primary">gpgP</name>
    <name evidence="7" type="ORF">AJAP_29460</name>
</gene>
<dbReference type="InterPro" id="IPR013078">
    <property type="entry name" value="His_Pase_superF_clade-1"/>
</dbReference>
<dbReference type="GO" id="GO:0016787">
    <property type="term" value="F:hydrolase activity"/>
    <property type="evidence" value="ECO:0007669"/>
    <property type="project" value="UniProtKB-KW"/>
</dbReference>
<dbReference type="Proteomes" id="UP000028492">
    <property type="component" value="Chromosome"/>
</dbReference>
<organism evidence="7 8">
    <name type="scientific">Amycolatopsis japonica</name>
    <dbReference type="NCBI Taxonomy" id="208439"/>
    <lineage>
        <taxon>Bacteria</taxon>
        <taxon>Bacillati</taxon>
        <taxon>Actinomycetota</taxon>
        <taxon>Actinomycetes</taxon>
        <taxon>Pseudonocardiales</taxon>
        <taxon>Pseudonocardiaceae</taxon>
        <taxon>Amycolatopsis</taxon>
        <taxon>Amycolatopsis japonica group</taxon>
    </lineage>
</organism>
<dbReference type="Gene3D" id="3.40.50.1240">
    <property type="entry name" value="Phosphoglycerate mutase-like"/>
    <property type="match status" value="1"/>
</dbReference>